<name>A0A427A5T9_ENSVE</name>
<evidence type="ECO:0000256" key="1">
    <source>
        <dbReference type="SAM" id="MobiDB-lite"/>
    </source>
</evidence>
<organism evidence="2 3">
    <name type="scientific">Ensete ventricosum</name>
    <name type="common">Abyssinian banana</name>
    <name type="synonym">Musa ensete</name>
    <dbReference type="NCBI Taxonomy" id="4639"/>
    <lineage>
        <taxon>Eukaryota</taxon>
        <taxon>Viridiplantae</taxon>
        <taxon>Streptophyta</taxon>
        <taxon>Embryophyta</taxon>
        <taxon>Tracheophyta</taxon>
        <taxon>Spermatophyta</taxon>
        <taxon>Magnoliopsida</taxon>
        <taxon>Liliopsida</taxon>
        <taxon>Zingiberales</taxon>
        <taxon>Musaceae</taxon>
        <taxon>Ensete</taxon>
    </lineage>
</organism>
<evidence type="ECO:0000313" key="3">
    <source>
        <dbReference type="Proteomes" id="UP000287651"/>
    </source>
</evidence>
<evidence type="ECO:0000313" key="2">
    <source>
        <dbReference type="EMBL" id="RRT71612.1"/>
    </source>
</evidence>
<dbReference type="AlphaFoldDB" id="A0A427A5T9"/>
<comment type="caution">
    <text evidence="2">The sequence shown here is derived from an EMBL/GenBank/DDBJ whole genome shotgun (WGS) entry which is preliminary data.</text>
</comment>
<dbReference type="EMBL" id="AMZH03003658">
    <property type="protein sequence ID" value="RRT71612.1"/>
    <property type="molecule type" value="Genomic_DNA"/>
</dbReference>
<feature type="region of interest" description="Disordered" evidence="1">
    <location>
        <begin position="43"/>
        <end position="62"/>
    </location>
</feature>
<feature type="region of interest" description="Disordered" evidence="1">
    <location>
        <begin position="1"/>
        <end position="29"/>
    </location>
</feature>
<reference evidence="2 3" key="1">
    <citation type="journal article" date="2014" name="Agronomy (Basel)">
        <title>A Draft Genome Sequence for Ensete ventricosum, the Drought-Tolerant Tree Against Hunger.</title>
        <authorList>
            <person name="Harrison J."/>
            <person name="Moore K.A."/>
            <person name="Paszkiewicz K."/>
            <person name="Jones T."/>
            <person name="Grant M."/>
            <person name="Ambacheew D."/>
            <person name="Muzemil S."/>
            <person name="Studholme D.J."/>
        </authorList>
    </citation>
    <scope>NUCLEOTIDE SEQUENCE [LARGE SCALE GENOMIC DNA]</scope>
</reference>
<gene>
    <name evidence="2" type="ORF">B296_00027657</name>
</gene>
<sequence>MRVPQDGPEVAAVDGPEEGKESESPVEVATGVGDRLFFRQPMRSVHRRPRAADGNPLASAAGAGTGADKALLLVDRLASPLHLAPLLSTLFDEPLVSRNRGRAKGSHAPYPRPITAIQSIMSGSDELF</sequence>
<proteinExistence type="predicted"/>
<protein>
    <submittedName>
        <fullName evidence="2">Uncharacterized protein</fullName>
    </submittedName>
</protein>
<accession>A0A427A5T9</accession>
<dbReference type="Proteomes" id="UP000287651">
    <property type="component" value="Unassembled WGS sequence"/>
</dbReference>